<feature type="region of interest" description="Disordered" evidence="1">
    <location>
        <begin position="88"/>
        <end position="118"/>
    </location>
</feature>
<evidence type="ECO:0000256" key="1">
    <source>
        <dbReference type="SAM" id="MobiDB-lite"/>
    </source>
</evidence>
<protein>
    <submittedName>
        <fullName evidence="3">Uncharacterized protein</fullName>
    </submittedName>
</protein>
<accession>K0SRB4</accession>
<dbReference type="OrthoDB" id="56507at2759"/>
<evidence type="ECO:0000313" key="4">
    <source>
        <dbReference type="Proteomes" id="UP000266841"/>
    </source>
</evidence>
<feature type="compositionally biased region" description="Basic residues" evidence="1">
    <location>
        <begin position="427"/>
        <end position="438"/>
    </location>
</feature>
<organism evidence="3 4">
    <name type="scientific">Thalassiosira oceanica</name>
    <name type="common">Marine diatom</name>
    <dbReference type="NCBI Taxonomy" id="159749"/>
    <lineage>
        <taxon>Eukaryota</taxon>
        <taxon>Sar</taxon>
        <taxon>Stramenopiles</taxon>
        <taxon>Ochrophyta</taxon>
        <taxon>Bacillariophyta</taxon>
        <taxon>Coscinodiscophyceae</taxon>
        <taxon>Thalassiosirophycidae</taxon>
        <taxon>Thalassiosirales</taxon>
        <taxon>Thalassiosiraceae</taxon>
        <taxon>Thalassiosira</taxon>
    </lineage>
</organism>
<dbReference type="eggNOG" id="ENOG502QZGE">
    <property type="taxonomic scope" value="Eukaryota"/>
</dbReference>
<comment type="caution">
    <text evidence="3">The sequence shown here is derived from an EMBL/GenBank/DDBJ whole genome shotgun (WGS) entry which is preliminary data.</text>
</comment>
<keyword evidence="2" id="KW-1133">Transmembrane helix</keyword>
<dbReference type="Proteomes" id="UP000266841">
    <property type="component" value="Unassembled WGS sequence"/>
</dbReference>
<dbReference type="AlphaFoldDB" id="K0SRB4"/>
<evidence type="ECO:0000256" key="2">
    <source>
        <dbReference type="SAM" id="Phobius"/>
    </source>
</evidence>
<feature type="region of interest" description="Disordered" evidence="1">
    <location>
        <begin position="406"/>
        <end position="439"/>
    </location>
</feature>
<keyword evidence="2" id="KW-0812">Transmembrane</keyword>
<keyword evidence="2" id="KW-0472">Membrane</keyword>
<evidence type="ECO:0000313" key="3">
    <source>
        <dbReference type="EMBL" id="EJK60872.1"/>
    </source>
</evidence>
<feature type="compositionally biased region" description="Polar residues" evidence="1">
    <location>
        <begin position="575"/>
        <end position="586"/>
    </location>
</feature>
<gene>
    <name evidence="3" type="ORF">THAOC_18714</name>
</gene>
<sequence length="586" mass="65265">MPSAEQRQSNLELSKCTTTRGRAGLRAVLRPSSAPSSASVPARAPTGVRRFGAVPRMQRRRAMVPAVLSLLAMLCLATVVVYGEGISSLSSPPDVGGGEQGVDSLPEIDPSLPRPRKERYADHNYDFSMSAGGPGTVRCTLRSGELEPDAEALSDYAHSRGEEQYMIHVHGLHHTGTGFLRQTLADALGEAYEAEDGRAIAAAHDSLRPYSDLIRVARASARSKGEFLSAKKKIFINYKAPEDEGQHLQNLYPRFVDRVGEFKKANVTMKNAGLLFTAADLCQPDSEGGYQVIGNMMLQQWGPFWDTSAKFLIQKTPSLDVLFFERIKVMPTLHVIIVRHPLVSNALRVPMIQEAWMGAYSHLFEELNEGRIEWYAVVSYEALIENREAVIEELVEVVKSGIRRREGGRNRRLRRSPEATSPQSTGRGRRRLPMHKKDRAGESRKYLFPQDKSLKMWTMCASRKECRTTTELLTESVYPNLGFVSITEDGEVKSLSAAPGPVTVAEGFDRVLFSSEAESLRSYREERGYEVGAEYVGDRPPGELIAKMKEIFNREGENYRIIHKDTKNEPLSDLPVSSQSIPSYNS</sequence>
<proteinExistence type="predicted"/>
<keyword evidence="4" id="KW-1185">Reference proteome</keyword>
<name>K0SRB4_THAOC</name>
<dbReference type="EMBL" id="AGNL01020624">
    <property type="protein sequence ID" value="EJK60872.1"/>
    <property type="molecule type" value="Genomic_DNA"/>
</dbReference>
<feature type="transmembrane region" description="Helical" evidence="2">
    <location>
        <begin position="62"/>
        <end position="83"/>
    </location>
</feature>
<reference evidence="3 4" key="1">
    <citation type="journal article" date="2012" name="Genome Biol.">
        <title>Genome and low-iron response of an oceanic diatom adapted to chronic iron limitation.</title>
        <authorList>
            <person name="Lommer M."/>
            <person name="Specht M."/>
            <person name="Roy A.S."/>
            <person name="Kraemer L."/>
            <person name="Andreson R."/>
            <person name="Gutowska M.A."/>
            <person name="Wolf J."/>
            <person name="Bergner S.V."/>
            <person name="Schilhabel M.B."/>
            <person name="Klostermeier U.C."/>
            <person name="Beiko R.G."/>
            <person name="Rosenstiel P."/>
            <person name="Hippler M."/>
            <person name="Laroche J."/>
        </authorList>
    </citation>
    <scope>NUCLEOTIDE SEQUENCE [LARGE SCALE GENOMIC DNA]</scope>
    <source>
        <strain evidence="3 4">CCMP1005</strain>
    </source>
</reference>
<feature type="region of interest" description="Disordered" evidence="1">
    <location>
        <begin position="564"/>
        <end position="586"/>
    </location>
</feature>